<organism evidence="1 2">
    <name type="scientific">Zobellia galactanivorans (strain DSM 12802 / CCUG 47099 / CIP 106680 / NCIMB 13871 / Dsij)</name>
    <dbReference type="NCBI Taxonomy" id="63186"/>
    <lineage>
        <taxon>Bacteria</taxon>
        <taxon>Pseudomonadati</taxon>
        <taxon>Bacteroidota</taxon>
        <taxon>Flavobacteriia</taxon>
        <taxon>Flavobacteriales</taxon>
        <taxon>Flavobacteriaceae</taxon>
        <taxon>Zobellia</taxon>
    </lineage>
</organism>
<name>G0KZK4_ZOBGA</name>
<evidence type="ECO:0000313" key="2">
    <source>
        <dbReference type="Proteomes" id="UP000008898"/>
    </source>
</evidence>
<dbReference type="HOGENOM" id="CLU_2385469_0_0_10"/>
<dbReference type="AlphaFoldDB" id="G0KZK4"/>
<proteinExistence type="predicted"/>
<reference evidence="1 2" key="2">
    <citation type="journal article" date="2012" name="Environ. Microbiol.">
        <title>Characterization of the first alginolytic operons in a marine bacterium: from their emergence in marine Flavobacteriia to their independent transfers to marine Proteobacteria and human gut Bacteroides.</title>
        <authorList>
            <person name="Thomas F."/>
            <person name="Barbeyron T."/>
            <person name="Tonon T."/>
            <person name="Genicot S."/>
            <person name="Czjzek M."/>
            <person name="Michel G."/>
        </authorList>
    </citation>
    <scope>NUCLEOTIDE SEQUENCE [LARGE SCALE GENOMIC DNA]</scope>
    <source>
        <strain evidence="2">DSM 12802 / CCUG 47099 / CIP 106680 / NCIMB 13871 / Dsij</strain>
    </source>
</reference>
<evidence type="ECO:0000313" key="1">
    <source>
        <dbReference type="EMBL" id="CAZ97031.1"/>
    </source>
</evidence>
<dbReference type="EMBL" id="FP476056">
    <property type="protein sequence ID" value="CAZ97031.1"/>
    <property type="molecule type" value="Genomic_DNA"/>
</dbReference>
<gene>
    <name evidence="1" type="ordered locus">zobellia_2884</name>
</gene>
<dbReference type="KEGG" id="zga:ZOBELLIA_2884"/>
<dbReference type="Proteomes" id="UP000008898">
    <property type="component" value="Chromosome"/>
</dbReference>
<sequence>MVAVKVLGSPLLGRVSPESICPLLLVSIAQLYVVKPEPAVRVTLSPQSRTVLARLQLVSALATLLVATSNVVVQAPAGLLPSSSEKVLVFTVPV</sequence>
<accession>G0KZK4</accession>
<protein>
    <submittedName>
        <fullName evidence="1">Uncharacterized protein</fullName>
    </submittedName>
</protein>
<keyword evidence="2" id="KW-1185">Reference proteome</keyword>
<reference evidence="2" key="1">
    <citation type="submission" date="2009-07" db="EMBL/GenBank/DDBJ databases">
        <title>Complete genome sequence of Zobellia galactanivorans Dsij.</title>
        <authorList>
            <consortium name="Genoscope - CEA"/>
        </authorList>
    </citation>
    <scope>NUCLEOTIDE SEQUENCE [LARGE SCALE GENOMIC DNA]</scope>
    <source>
        <strain evidence="2">DSM 12802 / CCUG 47099 / CIP 106680 / NCIMB 13871 / Dsij</strain>
    </source>
</reference>